<evidence type="ECO:0000256" key="4">
    <source>
        <dbReference type="SAM" id="Coils"/>
    </source>
</evidence>
<name>A0A087TIF4_STEMI</name>
<dbReference type="PANTHER" id="PTHR18937">
    <property type="entry name" value="STRUCTURAL MAINTENANCE OF CHROMOSOMES SMC FAMILY MEMBER"/>
    <property type="match status" value="1"/>
</dbReference>
<evidence type="ECO:0000256" key="2">
    <source>
        <dbReference type="ARBA" id="ARBA00022840"/>
    </source>
</evidence>
<sequence length="222" mass="25778">MQPKGSNDNETGMLEYVEDVIGSSRFIGPIKTIEGKLKTLGEEKEVKLNQLKMAQKAKDELEDPKNKAIEFLKLENKLYLLEHSLLHVNRFETETELETIIKGKEDLVNEIGALKKKLESVRASKKSIDCELHELNGHYDGLLKTVEESKEKYKELERQDVAYDEDMKHAKNKIEVFEKNLETLKNERNKLAKQLTTYEKETIELTEMKKKHEAEKSVEETK</sequence>
<keyword evidence="2" id="KW-0067">ATP-binding</keyword>
<dbReference type="AlphaFoldDB" id="A0A087TIF4"/>
<dbReference type="OrthoDB" id="5575062at2759"/>
<gene>
    <name evidence="5" type="ORF">X975_05829</name>
</gene>
<proteinExistence type="predicted"/>
<evidence type="ECO:0000256" key="1">
    <source>
        <dbReference type="ARBA" id="ARBA00022741"/>
    </source>
</evidence>
<dbReference type="PANTHER" id="PTHR18937:SF172">
    <property type="entry name" value="STRUCTURAL MAINTENANCE OF CHROMOSOMES PROTEIN"/>
    <property type="match status" value="1"/>
</dbReference>
<dbReference type="STRING" id="407821.A0A087TIF4"/>
<feature type="coiled-coil region" evidence="4">
    <location>
        <begin position="104"/>
        <end position="215"/>
    </location>
</feature>
<protein>
    <submittedName>
        <fullName evidence="5">Structural maintenance of chromosomes protein 4</fullName>
    </submittedName>
</protein>
<keyword evidence="6" id="KW-1185">Reference proteome</keyword>
<dbReference type="GO" id="GO:0005524">
    <property type="term" value="F:ATP binding"/>
    <property type="evidence" value="ECO:0007669"/>
    <property type="project" value="UniProtKB-KW"/>
</dbReference>
<accession>A0A087TIF4</accession>
<dbReference type="GO" id="GO:0007076">
    <property type="term" value="P:mitotic chromosome condensation"/>
    <property type="evidence" value="ECO:0007669"/>
    <property type="project" value="TreeGrafter"/>
</dbReference>
<evidence type="ECO:0000313" key="6">
    <source>
        <dbReference type="Proteomes" id="UP000054359"/>
    </source>
</evidence>
<keyword evidence="1" id="KW-0547">Nucleotide-binding</keyword>
<evidence type="ECO:0000256" key="3">
    <source>
        <dbReference type="ARBA" id="ARBA00023242"/>
    </source>
</evidence>
<feature type="non-terminal residue" evidence="5">
    <location>
        <position position="222"/>
    </location>
</feature>
<organism evidence="5 6">
    <name type="scientific">Stegodyphus mimosarum</name>
    <name type="common">African social velvet spider</name>
    <dbReference type="NCBI Taxonomy" id="407821"/>
    <lineage>
        <taxon>Eukaryota</taxon>
        <taxon>Metazoa</taxon>
        <taxon>Ecdysozoa</taxon>
        <taxon>Arthropoda</taxon>
        <taxon>Chelicerata</taxon>
        <taxon>Arachnida</taxon>
        <taxon>Araneae</taxon>
        <taxon>Araneomorphae</taxon>
        <taxon>Entelegynae</taxon>
        <taxon>Eresoidea</taxon>
        <taxon>Eresidae</taxon>
        <taxon>Stegodyphus</taxon>
    </lineage>
</organism>
<keyword evidence="4" id="KW-0175">Coiled coil</keyword>
<evidence type="ECO:0000313" key="5">
    <source>
        <dbReference type="EMBL" id="KFM64893.1"/>
    </source>
</evidence>
<dbReference type="GO" id="GO:0000796">
    <property type="term" value="C:condensin complex"/>
    <property type="evidence" value="ECO:0007669"/>
    <property type="project" value="TreeGrafter"/>
</dbReference>
<reference evidence="5 6" key="1">
    <citation type="submission" date="2013-11" db="EMBL/GenBank/DDBJ databases">
        <title>Genome sequencing of Stegodyphus mimosarum.</title>
        <authorList>
            <person name="Bechsgaard J."/>
        </authorList>
    </citation>
    <scope>NUCLEOTIDE SEQUENCE [LARGE SCALE GENOMIC DNA]</scope>
</reference>
<dbReference type="Proteomes" id="UP000054359">
    <property type="component" value="Unassembled WGS sequence"/>
</dbReference>
<keyword evidence="3" id="KW-0539">Nucleus</keyword>
<dbReference type="EMBL" id="KK115353">
    <property type="protein sequence ID" value="KFM64893.1"/>
    <property type="molecule type" value="Genomic_DNA"/>
</dbReference>
<dbReference type="Gene3D" id="1.10.287.1490">
    <property type="match status" value="1"/>
</dbReference>